<dbReference type="AlphaFoldDB" id="A0AAV1IY70"/>
<dbReference type="Gene3D" id="3.90.660.10">
    <property type="match status" value="1"/>
</dbReference>
<dbReference type="InterPro" id="IPR050281">
    <property type="entry name" value="Flavin_monoamine_oxidase"/>
</dbReference>
<dbReference type="SUPFAM" id="SSF51905">
    <property type="entry name" value="FAD/NAD(P)-binding domain"/>
    <property type="match status" value="1"/>
</dbReference>
<keyword evidence="3" id="KW-1185">Reference proteome</keyword>
<proteinExistence type="predicted"/>
<accession>A0AAV1IY70</accession>
<evidence type="ECO:0000259" key="1">
    <source>
        <dbReference type="Pfam" id="PF01593"/>
    </source>
</evidence>
<dbReference type="InterPro" id="IPR036188">
    <property type="entry name" value="FAD/NAD-bd_sf"/>
</dbReference>
<feature type="domain" description="Amine oxidase" evidence="1">
    <location>
        <begin position="133"/>
        <end position="397"/>
    </location>
</feature>
<dbReference type="SUPFAM" id="SSF54373">
    <property type="entry name" value="FAD-linked reductases, C-terminal domain"/>
    <property type="match status" value="1"/>
</dbReference>
<organism evidence="2 3">
    <name type="scientific">Leptosia nina</name>
    <dbReference type="NCBI Taxonomy" id="320188"/>
    <lineage>
        <taxon>Eukaryota</taxon>
        <taxon>Metazoa</taxon>
        <taxon>Ecdysozoa</taxon>
        <taxon>Arthropoda</taxon>
        <taxon>Hexapoda</taxon>
        <taxon>Insecta</taxon>
        <taxon>Pterygota</taxon>
        <taxon>Neoptera</taxon>
        <taxon>Endopterygota</taxon>
        <taxon>Lepidoptera</taxon>
        <taxon>Glossata</taxon>
        <taxon>Ditrysia</taxon>
        <taxon>Papilionoidea</taxon>
        <taxon>Pieridae</taxon>
        <taxon>Pierinae</taxon>
        <taxon>Leptosia</taxon>
    </lineage>
</organism>
<dbReference type="Pfam" id="PF01593">
    <property type="entry name" value="Amino_oxidase"/>
    <property type="match status" value="2"/>
</dbReference>
<dbReference type="GO" id="GO:0016491">
    <property type="term" value="F:oxidoreductase activity"/>
    <property type="evidence" value="ECO:0007669"/>
    <property type="project" value="InterPro"/>
</dbReference>
<dbReference type="InterPro" id="IPR002937">
    <property type="entry name" value="Amino_oxidase"/>
</dbReference>
<name>A0AAV1IY70_9NEOP</name>
<feature type="domain" description="Amine oxidase" evidence="1">
    <location>
        <begin position="18"/>
        <end position="83"/>
    </location>
</feature>
<gene>
    <name evidence="2" type="ORF">LNINA_LOCUS1070</name>
</gene>
<dbReference type="Gene3D" id="3.50.50.60">
    <property type="entry name" value="FAD/NAD(P)-binding domain"/>
    <property type="match status" value="2"/>
</dbReference>
<dbReference type="PANTHER" id="PTHR10742">
    <property type="entry name" value="FLAVIN MONOAMINE OXIDASE"/>
    <property type="match status" value="1"/>
</dbReference>
<protein>
    <recommendedName>
        <fullName evidence="1">Amine oxidase domain-containing protein</fullName>
    </recommendedName>
</protein>
<evidence type="ECO:0000313" key="3">
    <source>
        <dbReference type="Proteomes" id="UP001497472"/>
    </source>
</evidence>
<sequence length="405" mass="45027">METARHPYDTIVIGLGCAGVAAASALAKAGNKVLALESNGRIGGRVQTVISPSNSGVIEWGAEWIHGADNFINSILKKHNVLVLPQSLETMTLRSDGSVATPNSSKNSSFFDLFEIGQRPETNEELLCWHGYGYKTLLQIMLNTYNNGPGLPNLDVELKTMVFRIVWPRDGSGNVEVHCATKVYIASNVIVTTPLGYLKKNHKNFFNPPLPKKKVEAIQNINTGTINKIVIKFNEPWWPKKPSFFKFEWTDDDVAKIPLQDSWITQIFGASSPSGCRKSLILWVRGTAAERVEKMAEHILRQTCMKLLKRFFGKISTTQNPWIVQCTTWSSSFNMGGSYSFESYDTAYTRGRSDLAEPLVDATGELRVLFAGEATHSTKFSTTHGAIETGLREARRLVSNFNVEM</sequence>
<dbReference type="EMBL" id="CAVLEF010000002">
    <property type="protein sequence ID" value="CAK1541058.1"/>
    <property type="molecule type" value="Genomic_DNA"/>
</dbReference>
<comment type="caution">
    <text evidence="2">The sequence shown here is derived from an EMBL/GenBank/DDBJ whole genome shotgun (WGS) entry which is preliminary data.</text>
</comment>
<dbReference type="Proteomes" id="UP001497472">
    <property type="component" value="Unassembled WGS sequence"/>
</dbReference>
<dbReference type="PANTHER" id="PTHR10742:SF398">
    <property type="entry name" value="AMINE OXIDASE DOMAIN-CONTAINING PROTEIN-RELATED"/>
    <property type="match status" value="1"/>
</dbReference>
<evidence type="ECO:0000313" key="2">
    <source>
        <dbReference type="EMBL" id="CAK1541058.1"/>
    </source>
</evidence>
<reference evidence="2 3" key="1">
    <citation type="submission" date="2023-11" db="EMBL/GenBank/DDBJ databases">
        <authorList>
            <person name="Okamura Y."/>
        </authorList>
    </citation>
    <scope>NUCLEOTIDE SEQUENCE [LARGE SCALE GENOMIC DNA]</scope>
</reference>